<dbReference type="PROSITE" id="PS50097">
    <property type="entry name" value="BTB"/>
    <property type="match status" value="1"/>
</dbReference>
<proteinExistence type="predicted"/>
<protein>
    <submittedName>
        <fullName evidence="4">BTB/POZ domain-containing protein</fullName>
    </submittedName>
</protein>
<dbReference type="Proteomes" id="UP000247702">
    <property type="component" value="Unassembled WGS sequence"/>
</dbReference>
<comment type="caution">
    <text evidence="3">The sequence shown here is derived from an EMBL/GenBank/DDBJ whole genome shotgun (WGS) entry which is preliminary data.</text>
</comment>
<dbReference type="PROSITE" id="PS51886">
    <property type="entry name" value="TLDC"/>
    <property type="match status" value="1"/>
</dbReference>
<dbReference type="EMBL" id="BEXD01001035">
    <property type="protein sequence ID" value="GBB91868.1"/>
    <property type="molecule type" value="Genomic_DNA"/>
</dbReference>
<keyword evidence="5" id="KW-1185">Reference proteome</keyword>
<name>A0A2Z6RHB1_9GLOM</name>
<dbReference type="Pfam" id="PF00651">
    <property type="entry name" value="BTB"/>
    <property type="match status" value="1"/>
</dbReference>
<dbReference type="InterPro" id="IPR051481">
    <property type="entry name" value="BTB-POZ/Galectin-3-binding"/>
</dbReference>
<organism evidence="3 5">
    <name type="scientific">Rhizophagus clarus</name>
    <dbReference type="NCBI Taxonomy" id="94130"/>
    <lineage>
        <taxon>Eukaryota</taxon>
        <taxon>Fungi</taxon>
        <taxon>Fungi incertae sedis</taxon>
        <taxon>Mucoromycota</taxon>
        <taxon>Glomeromycotina</taxon>
        <taxon>Glomeromycetes</taxon>
        <taxon>Glomerales</taxon>
        <taxon>Glomeraceae</taxon>
        <taxon>Rhizophagus</taxon>
    </lineage>
</organism>
<accession>A0A2Z6RHB1</accession>
<evidence type="ECO:0000259" key="2">
    <source>
        <dbReference type="PROSITE" id="PS51886"/>
    </source>
</evidence>
<dbReference type="CDD" id="cd18186">
    <property type="entry name" value="BTB_POZ_ZBTB_KLHL-like"/>
    <property type="match status" value="1"/>
</dbReference>
<reference evidence="4" key="2">
    <citation type="submission" date="2019-10" db="EMBL/GenBank/DDBJ databases">
        <title>Conservation and host-specific expression of non-tandemly repeated heterogenous ribosome RNA gene in arbuscular mycorrhizal fungi.</title>
        <authorList>
            <person name="Maeda T."/>
            <person name="Kobayashi Y."/>
            <person name="Nakagawa T."/>
            <person name="Ezawa T."/>
            <person name="Yamaguchi K."/>
            <person name="Bino T."/>
            <person name="Nishimoto Y."/>
            <person name="Shigenobu S."/>
            <person name="Kawaguchi M."/>
        </authorList>
    </citation>
    <scope>NUCLEOTIDE SEQUENCE</scope>
    <source>
        <strain evidence="4">HR1</strain>
    </source>
</reference>
<gene>
    <name evidence="4" type="ORF">RCL2_001409200</name>
    <name evidence="3" type="ORF">RclHR1_01930010</name>
</gene>
<dbReference type="Pfam" id="PF07534">
    <property type="entry name" value="TLD"/>
    <property type="match status" value="1"/>
</dbReference>
<dbReference type="InterPro" id="IPR000210">
    <property type="entry name" value="BTB/POZ_dom"/>
</dbReference>
<evidence type="ECO:0000313" key="3">
    <source>
        <dbReference type="EMBL" id="GBB91868.1"/>
    </source>
</evidence>
<dbReference type="Gene3D" id="3.30.710.10">
    <property type="entry name" value="Potassium Channel Kv1.1, Chain A"/>
    <property type="match status" value="1"/>
</dbReference>
<dbReference type="EMBL" id="BLAL01000162">
    <property type="protein sequence ID" value="GES87068.1"/>
    <property type="molecule type" value="Genomic_DNA"/>
</dbReference>
<dbReference type="AlphaFoldDB" id="A0A2Z6RHB1"/>
<evidence type="ECO:0000259" key="1">
    <source>
        <dbReference type="PROSITE" id="PS50097"/>
    </source>
</evidence>
<dbReference type="SUPFAM" id="SSF54695">
    <property type="entry name" value="POZ domain"/>
    <property type="match status" value="1"/>
</dbReference>
<dbReference type="PANTHER" id="PTHR24410">
    <property type="entry name" value="HL07962P-RELATED"/>
    <property type="match status" value="1"/>
</dbReference>
<dbReference type="Proteomes" id="UP000615446">
    <property type="component" value="Unassembled WGS sequence"/>
</dbReference>
<dbReference type="OrthoDB" id="1022638at2759"/>
<dbReference type="InterPro" id="IPR006571">
    <property type="entry name" value="TLDc_dom"/>
</dbReference>
<evidence type="ECO:0000313" key="4">
    <source>
        <dbReference type="EMBL" id="GES87068.1"/>
    </source>
</evidence>
<reference evidence="3 5" key="1">
    <citation type="submission" date="2017-11" db="EMBL/GenBank/DDBJ databases">
        <title>The genome of Rhizophagus clarus HR1 reveals common genetic basis of auxotrophy among arbuscular mycorrhizal fungi.</title>
        <authorList>
            <person name="Kobayashi Y."/>
        </authorList>
    </citation>
    <scope>NUCLEOTIDE SEQUENCE [LARGE SCALE GENOMIC DNA]</scope>
    <source>
        <strain evidence="3 5">HR1</strain>
    </source>
</reference>
<sequence>MSFLADEKLYETRNEFDAIIYVGKEPNIKKEHVHTNILCAKSPYFQAAFSQYWAKENDGKFILEKPNISPQLFDIILRFIYCGKIELKNLPGLDVLHLLMAADELNIQPLISYIQEFLIENGTEILLENPINILEIIYPFYQFEIFKDLWNNYLEIICEDPKVLFDSDKFINLEASLLELLLKRDDFYIKEIEIWENLLKWCFAQQNIEIKKWNKDEKIIKIEDILNKFIPSIRFYNIESTDFFCKVYCHKEILPQDLINELSEFHKYPNMKPKINLAPLRKLDLKLVIDSNLIEPNHFIYFASWIDKKDSPNYKRRKFPYDFKLLYRSSKDGFNAGLFHKNCDDKGATIWVAKIQGSQLIGGYNPLDWGGNCGWKKTKDSFLFNFTDSKNFLTAKLGYVKDANRAVYCGENFGPHMGDLNCAYYIRSPNKWNYYGGDSYPYIGIPKDITVQDYEVFQIIKKSI</sequence>
<dbReference type="SMART" id="SM00225">
    <property type="entry name" value="BTB"/>
    <property type="match status" value="1"/>
</dbReference>
<dbReference type="InterPro" id="IPR011333">
    <property type="entry name" value="SKP1/BTB/POZ_sf"/>
</dbReference>
<dbReference type="PANTHER" id="PTHR24410:SF23">
    <property type="entry name" value="BTB DOMAIN-CONTAINING PROTEIN-RELATED"/>
    <property type="match status" value="1"/>
</dbReference>
<feature type="domain" description="BTB" evidence="1">
    <location>
        <begin position="16"/>
        <end position="89"/>
    </location>
</feature>
<dbReference type="Gene3D" id="1.25.40.420">
    <property type="match status" value="1"/>
</dbReference>
<feature type="domain" description="TLDc" evidence="2">
    <location>
        <begin position="292"/>
        <end position="460"/>
    </location>
</feature>
<evidence type="ECO:0000313" key="5">
    <source>
        <dbReference type="Proteomes" id="UP000247702"/>
    </source>
</evidence>